<dbReference type="EMBL" id="CP042305">
    <property type="protein sequence ID" value="QDZ14122.1"/>
    <property type="molecule type" value="Genomic_DNA"/>
</dbReference>
<evidence type="ECO:0000256" key="1">
    <source>
        <dbReference type="ARBA" id="ARBA00022553"/>
    </source>
</evidence>
<sequence>MAESVAAVSQSAMPAIVLGAVTLVVTVGSYVWLAAALSRVFFRSGVDRWRAWVPVLNVAEILRLGRISPWLVVLLFVPLADLFGVCLLILAVHRVNRAFSRGAGMTVLAVFLPPVWASVLAWSRSTDVSPSFAPNSVAPDAVAKSPFDTRPTQAAVQGTQPPPVPPGGPSPSSGLAARSPRPAPAWEPPPLVTTPAYGRSPAADRWGTVQRPQWQPPEAQQPELRPWVPPEPQQPWTPGPPVTQQQWTSVAPDAQRPWAPKPLSPAATAVIVEPSDELDETAPRTAPPLSVPAEPPTDTGTVVIPRSAPLIERPDDDETIVVVRRRPRWHLTTDFGAAHELTGGRVVVGRRPEGDERGVQYLALEDDTKTLSKQHAFFLLDGDEWTVADLASTNGTVLVDEAGVEHPVDPGTPARVGARVLLGELGVVLKRVIG</sequence>
<feature type="region of interest" description="Disordered" evidence="2">
    <location>
        <begin position="139"/>
        <end position="262"/>
    </location>
</feature>
<reference evidence="5 6" key="1">
    <citation type="submission" date="2019-07" db="EMBL/GenBank/DDBJ databases">
        <title>Full genome sequence of Humibacter sp. WJ7-1.</title>
        <authorList>
            <person name="Im W.-T."/>
        </authorList>
    </citation>
    <scope>NUCLEOTIDE SEQUENCE [LARGE SCALE GENOMIC DNA]</scope>
    <source>
        <strain evidence="5 6">WJ7-1</strain>
    </source>
</reference>
<keyword evidence="6" id="KW-1185">Reference proteome</keyword>
<feature type="transmembrane region" description="Helical" evidence="3">
    <location>
        <begin position="70"/>
        <end position="91"/>
    </location>
</feature>
<feature type="compositionally biased region" description="Low complexity" evidence="2">
    <location>
        <begin position="170"/>
        <end position="180"/>
    </location>
</feature>
<feature type="region of interest" description="Disordered" evidence="2">
    <location>
        <begin position="276"/>
        <end position="302"/>
    </location>
</feature>
<dbReference type="Proteomes" id="UP000320216">
    <property type="component" value="Chromosome"/>
</dbReference>
<feature type="compositionally biased region" description="Pro residues" evidence="2">
    <location>
        <begin position="227"/>
        <end position="241"/>
    </location>
</feature>
<proteinExistence type="predicted"/>
<dbReference type="PROSITE" id="PS50006">
    <property type="entry name" value="FHA_DOMAIN"/>
    <property type="match status" value="1"/>
</dbReference>
<dbReference type="InterPro" id="IPR008984">
    <property type="entry name" value="SMAD_FHA_dom_sf"/>
</dbReference>
<keyword evidence="3" id="KW-1133">Transmembrane helix</keyword>
<keyword evidence="3" id="KW-0812">Transmembrane</keyword>
<evidence type="ECO:0000256" key="2">
    <source>
        <dbReference type="SAM" id="MobiDB-lite"/>
    </source>
</evidence>
<dbReference type="Pfam" id="PF18936">
    <property type="entry name" value="DUF5684"/>
    <property type="match status" value="1"/>
</dbReference>
<evidence type="ECO:0000259" key="4">
    <source>
        <dbReference type="PROSITE" id="PS50006"/>
    </source>
</evidence>
<accession>A0A5B8M319</accession>
<feature type="domain" description="FHA" evidence="4">
    <location>
        <begin position="346"/>
        <end position="398"/>
    </location>
</feature>
<dbReference type="AlphaFoldDB" id="A0A5B8M319"/>
<dbReference type="SUPFAM" id="SSF49879">
    <property type="entry name" value="SMAD/FHA domain"/>
    <property type="match status" value="1"/>
</dbReference>
<feature type="compositionally biased region" description="Pro residues" evidence="2">
    <location>
        <begin position="285"/>
        <end position="295"/>
    </location>
</feature>
<protein>
    <submittedName>
        <fullName evidence="5">FHA domain-containing protein</fullName>
    </submittedName>
</protein>
<feature type="compositionally biased region" description="Pro residues" evidence="2">
    <location>
        <begin position="181"/>
        <end position="192"/>
    </location>
</feature>
<organism evidence="5 6">
    <name type="scientific">Humibacter ginsenosidimutans</name>
    <dbReference type="NCBI Taxonomy" id="2599293"/>
    <lineage>
        <taxon>Bacteria</taxon>
        <taxon>Bacillati</taxon>
        <taxon>Actinomycetota</taxon>
        <taxon>Actinomycetes</taxon>
        <taxon>Micrococcales</taxon>
        <taxon>Microbacteriaceae</taxon>
        <taxon>Humibacter</taxon>
    </lineage>
</organism>
<dbReference type="RefSeq" id="WP_146318716.1">
    <property type="nucleotide sequence ID" value="NZ_CP042305.1"/>
</dbReference>
<dbReference type="Pfam" id="PF00498">
    <property type="entry name" value="FHA"/>
    <property type="match status" value="1"/>
</dbReference>
<evidence type="ECO:0000313" key="5">
    <source>
        <dbReference type="EMBL" id="QDZ14122.1"/>
    </source>
</evidence>
<keyword evidence="1" id="KW-0597">Phosphoprotein</keyword>
<dbReference type="CDD" id="cd00060">
    <property type="entry name" value="FHA"/>
    <property type="match status" value="1"/>
</dbReference>
<dbReference type="Gene3D" id="2.60.200.20">
    <property type="match status" value="1"/>
</dbReference>
<feature type="compositionally biased region" description="Low complexity" evidence="2">
    <location>
        <begin position="210"/>
        <end position="222"/>
    </location>
</feature>
<dbReference type="OrthoDB" id="3637276at2"/>
<evidence type="ECO:0000313" key="6">
    <source>
        <dbReference type="Proteomes" id="UP000320216"/>
    </source>
</evidence>
<keyword evidence="3" id="KW-0472">Membrane</keyword>
<dbReference type="InterPro" id="IPR043739">
    <property type="entry name" value="DUF5684"/>
</dbReference>
<dbReference type="KEGG" id="huw:FPZ11_04420"/>
<dbReference type="InterPro" id="IPR000253">
    <property type="entry name" value="FHA_dom"/>
</dbReference>
<evidence type="ECO:0000256" key="3">
    <source>
        <dbReference type="SAM" id="Phobius"/>
    </source>
</evidence>
<feature type="transmembrane region" description="Helical" evidence="3">
    <location>
        <begin position="12"/>
        <end position="33"/>
    </location>
</feature>
<name>A0A5B8M319_9MICO</name>
<feature type="compositionally biased region" description="Pro residues" evidence="2">
    <location>
        <begin position="160"/>
        <end position="169"/>
    </location>
</feature>
<gene>
    <name evidence="5" type="ORF">FPZ11_04420</name>
</gene>